<comment type="caution">
    <text evidence="2">The sequence shown here is derived from an EMBL/GenBank/DDBJ whole genome shotgun (WGS) entry which is preliminary data.</text>
</comment>
<dbReference type="EMBL" id="BTRK01000001">
    <property type="protein sequence ID" value="GMR33897.1"/>
    <property type="molecule type" value="Genomic_DNA"/>
</dbReference>
<dbReference type="Proteomes" id="UP001328107">
    <property type="component" value="Unassembled WGS sequence"/>
</dbReference>
<feature type="chain" id="PRO_5043046761" evidence="1">
    <location>
        <begin position="19"/>
        <end position="426"/>
    </location>
</feature>
<accession>A0AAN4Z9Q0</accession>
<keyword evidence="3" id="KW-1185">Reference proteome</keyword>
<protein>
    <submittedName>
        <fullName evidence="2">Uncharacterized protein</fullName>
    </submittedName>
</protein>
<feature type="signal peptide" evidence="1">
    <location>
        <begin position="1"/>
        <end position="18"/>
    </location>
</feature>
<dbReference type="AlphaFoldDB" id="A0AAN4Z9Q0"/>
<evidence type="ECO:0000256" key="1">
    <source>
        <dbReference type="SAM" id="SignalP"/>
    </source>
</evidence>
<proteinExistence type="predicted"/>
<name>A0AAN4Z9Q0_9BILA</name>
<sequence>MLQAALLFFLLLPPLSRAQFLLDPLVNTSPQSPQIREIFGVDAPPSPVFRNPDLFVDSSPPVAQNPAETITGDDVIRFAPMASIKITPSEAKDELPSKVEEATDMAPHEWSQMTVFVKTDKDGKTLNDQFANVLSRWIRTTKGLMHGKHFATTTTTSSPVEMPPTSTITVPLPPSFDATLPAVSQLILPPTPPPTEFVNKEDLFTTKPPKTEVFDRRMPTIVEEFPQQAEVIDHNPLIEEEDLDQYAPPQTFQEMLKICPMYPETATMFVHQVVKRDYSAGFETRVQCRCGDGSHESFFARKSKPLITDQGPSLDPAFQRSDLIVGRFSCAFPGIICVRTENNIQLRSMDWQTAVYPAVGSGAGWANSYILLMENGTKLEDADSGKVYLGASQFEGERRKSRREHSYLRIKSISCDGCLRSLTCQR</sequence>
<evidence type="ECO:0000313" key="3">
    <source>
        <dbReference type="Proteomes" id="UP001328107"/>
    </source>
</evidence>
<gene>
    <name evidence="2" type="ORF">PMAYCL1PPCAC_04092</name>
</gene>
<keyword evidence="1" id="KW-0732">Signal</keyword>
<reference evidence="3" key="1">
    <citation type="submission" date="2022-10" db="EMBL/GenBank/DDBJ databases">
        <title>Genome assembly of Pristionchus species.</title>
        <authorList>
            <person name="Yoshida K."/>
            <person name="Sommer R.J."/>
        </authorList>
    </citation>
    <scope>NUCLEOTIDE SEQUENCE [LARGE SCALE GENOMIC DNA]</scope>
    <source>
        <strain evidence="3">RS5460</strain>
    </source>
</reference>
<evidence type="ECO:0000313" key="2">
    <source>
        <dbReference type="EMBL" id="GMR33897.1"/>
    </source>
</evidence>
<organism evidence="2 3">
    <name type="scientific">Pristionchus mayeri</name>
    <dbReference type="NCBI Taxonomy" id="1317129"/>
    <lineage>
        <taxon>Eukaryota</taxon>
        <taxon>Metazoa</taxon>
        <taxon>Ecdysozoa</taxon>
        <taxon>Nematoda</taxon>
        <taxon>Chromadorea</taxon>
        <taxon>Rhabditida</taxon>
        <taxon>Rhabditina</taxon>
        <taxon>Diplogasteromorpha</taxon>
        <taxon>Diplogasteroidea</taxon>
        <taxon>Neodiplogasteridae</taxon>
        <taxon>Pristionchus</taxon>
    </lineage>
</organism>